<evidence type="ECO:0000313" key="2">
    <source>
        <dbReference type="EMBL" id="KAK3099548.1"/>
    </source>
</evidence>
<dbReference type="AlphaFoldDB" id="A0AA88Y6U0"/>
<proteinExistence type="predicted"/>
<dbReference type="Proteomes" id="UP001186944">
    <property type="component" value="Unassembled WGS sequence"/>
</dbReference>
<accession>A0AA88Y6U0</accession>
<feature type="signal peptide" evidence="1">
    <location>
        <begin position="1"/>
        <end position="22"/>
    </location>
</feature>
<dbReference type="InterPro" id="IPR039051">
    <property type="entry name" value="SE-CTX-like"/>
</dbReference>
<evidence type="ECO:0000256" key="1">
    <source>
        <dbReference type="SAM" id="SignalP"/>
    </source>
</evidence>
<protein>
    <submittedName>
        <fullName evidence="2">Uncharacterized protein</fullName>
    </submittedName>
</protein>
<comment type="caution">
    <text evidence="2">The sequence shown here is derived from an EMBL/GenBank/DDBJ whole genome shotgun (WGS) entry which is preliminary data.</text>
</comment>
<reference evidence="2" key="1">
    <citation type="submission" date="2019-08" db="EMBL/GenBank/DDBJ databases">
        <title>The improved chromosome-level genome for the pearl oyster Pinctada fucata martensii using PacBio sequencing and Hi-C.</title>
        <authorList>
            <person name="Zheng Z."/>
        </authorList>
    </citation>
    <scope>NUCLEOTIDE SEQUENCE</scope>
    <source>
        <strain evidence="2">ZZ-2019</strain>
        <tissue evidence="2">Adductor muscle</tissue>
    </source>
</reference>
<gene>
    <name evidence="2" type="ORF">FSP39_006120</name>
</gene>
<dbReference type="EMBL" id="VSWD01000006">
    <property type="protein sequence ID" value="KAK3099548.1"/>
    <property type="molecule type" value="Genomic_DNA"/>
</dbReference>
<sequence length="444" mass="51050">MKIPNVCLLLAIFVSLALYVKGGTTGTARIGLQTGKSLIDSMKKGSFVKIVSKIGKVSPYLNAAVSVFKLIFGLTSGSQRESAEMKYLRNLSYMINTRLDDVDAQISDMKKLIQWSSVQTPYLSIALKIRAVFHVYQNIFTVPISNIQSQKLLFIKNYESDYQNSGYKLFLGFVQDLGPFGGSLLDSAMRFYDNDRPKMRLLMTAMAKLLFMASQLELGYYSAKRINPTLIEHYRSKWDDQFNQIAHRMLKVDKEVACKWKSQYPHDIDRFVLDNRKFNTSHLSNTLYDKLSTKYFWRDWLVIVSDHINKHDRSQICGGYAKSMYGKDIIVTSVPQNKTYIEESKAEEMAKSLIQTCLTTSPYGISNYEDAQTIYSWFNPSVRNTCTTYTSVGIIYKKKNVAYSARRRNITAGDCDLGWCRYPEFERLYVYNIGLCDYRAHFFG</sequence>
<dbReference type="PANTHER" id="PTHR40472">
    <property type="entry name" value="RICIN B-TYPE LECTIN DOMAIN-CONTAINING PROTEIN"/>
    <property type="match status" value="1"/>
</dbReference>
<dbReference type="PANTHER" id="PTHR40472:SF11">
    <property type="entry name" value="RAPUNZEL 3-RELATED"/>
    <property type="match status" value="1"/>
</dbReference>
<keyword evidence="3" id="KW-1185">Reference proteome</keyword>
<feature type="chain" id="PRO_5041660897" evidence="1">
    <location>
        <begin position="23"/>
        <end position="444"/>
    </location>
</feature>
<evidence type="ECO:0000313" key="3">
    <source>
        <dbReference type="Proteomes" id="UP001186944"/>
    </source>
</evidence>
<organism evidence="2 3">
    <name type="scientific">Pinctada imbricata</name>
    <name type="common">Atlantic pearl-oyster</name>
    <name type="synonym">Pinctada martensii</name>
    <dbReference type="NCBI Taxonomy" id="66713"/>
    <lineage>
        <taxon>Eukaryota</taxon>
        <taxon>Metazoa</taxon>
        <taxon>Spiralia</taxon>
        <taxon>Lophotrochozoa</taxon>
        <taxon>Mollusca</taxon>
        <taxon>Bivalvia</taxon>
        <taxon>Autobranchia</taxon>
        <taxon>Pteriomorphia</taxon>
        <taxon>Pterioida</taxon>
        <taxon>Pterioidea</taxon>
        <taxon>Pteriidae</taxon>
        <taxon>Pinctada</taxon>
    </lineage>
</organism>
<name>A0AA88Y6U0_PINIB</name>
<keyword evidence="1" id="KW-0732">Signal</keyword>